<protein>
    <recommendedName>
        <fullName evidence="1">Protein kinase domain-containing protein</fullName>
    </recommendedName>
</protein>
<accession>A0A4Y7JHX3</accession>
<dbReference type="STRING" id="3469.A0A4Y7JHX3"/>
<dbReference type="Pfam" id="PF07714">
    <property type="entry name" value="PK_Tyr_Ser-Thr"/>
    <property type="match status" value="1"/>
</dbReference>
<organism evidence="2 3">
    <name type="scientific">Papaver somniferum</name>
    <name type="common">Opium poppy</name>
    <dbReference type="NCBI Taxonomy" id="3469"/>
    <lineage>
        <taxon>Eukaryota</taxon>
        <taxon>Viridiplantae</taxon>
        <taxon>Streptophyta</taxon>
        <taxon>Embryophyta</taxon>
        <taxon>Tracheophyta</taxon>
        <taxon>Spermatophyta</taxon>
        <taxon>Magnoliopsida</taxon>
        <taxon>Ranunculales</taxon>
        <taxon>Papaveraceae</taxon>
        <taxon>Papaveroideae</taxon>
        <taxon>Papaver</taxon>
    </lineage>
</organism>
<dbReference type="PROSITE" id="PS50011">
    <property type="entry name" value="PROTEIN_KINASE_DOM"/>
    <property type="match status" value="1"/>
</dbReference>
<dbReference type="SUPFAM" id="SSF56112">
    <property type="entry name" value="Protein kinase-like (PK-like)"/>
    <property type="match status" value="1"/>
</dbReference>
<dbReference type="Gene3D" id="1.10.510.10">
    <property type="entry name" value="Transferase(Phosphotransferase) domain 1"/>
    <property type="match status" value="1"/>
</dbReference>
<evidence type="ECO:0000313" key="3">
    <source>
        <dbReference type="Proteomes" id="UP000316621"/>
    </source>
</evidence>
<proteinExistence type="predicted"/>
<sequence>MLEGKLNGVKACVNLPPTDWSTMSETFAREVNVIKTLTDPDIVSFYGSMSTAQYLLWSLTTKQKIKIDFGGAQGLNYLHSQRYTHWDLKLTSLLLDLRRPQPVWKLGDFGVFNLDIPVALGKHGPLPWKAPELLNRRDREVSPK</sequence>
<keyword evidence="3" id="KW-1185">Reference proteome</keyword>
<dbReference type="InterPro" id="IPR001245">
    <property type="entry name" value="Ser-Thr/Tyr_kinase_cat_dom"/>
</dbReference>
<evidence type="ECO:0000259" key="1">
    <source>
        <dbReference type="PROSITE" id="PS50011"/>
    </source>
</evidence>
<evidence type="ECO:0000313" key="2">
    <source>
        <dbReference type="EMBL" id="RZC59398.1"/>
    </source>
</evidence>
<dbReference type="GO" id="GO:0004672">
    <property type="term" value="F:protein kinase activity"/>
    <property type="evidence" value="ECO:0007669"/>
    <property type="project" value="InterPro"/>
</dbReference>
<dbReference type="InterPro" id="IPR050167">
    <property type="entry name" value="Ser_Thr_protein_kinase"/>
</dbReference>
<feature type="non-terminal residue" evidence="2">
    <location>
        <position position="144"/>
    </location>
</feature>
<dbReference type="Proteomes" id="UP000316621">
    <property type="component" value="Chromosome 4"/>
</dbReference>
<dbReference type="PANTHER" id="PTHR23257">
    <property type="entry name" value="SERINE-THREONINE PROTEIN KINASE"/>
    <property type="match status" value="1"/>
</dbReference>
<dbReference type="GO" id="GO:0005524">
    <property type="term" value="F:ATP binding"/>
    <property type="evidence" value="ECO:0007669"/>
    <property type="project" value="InterPro"/>
</dbReference>
<dbReference type="GO" id="GO:0005737">
    <property type="term" value="C:cytoplasm"/>
    <property type="evidence" value="ECO:0007669"/>
    <property type="project" value="TreeGrafter"/>
</dbReference>
<dbReference type="PANTHER" id="PTHR23257:SF821">
    <property type="entry name" value="ATP BINDING PROTEIN"/>
    <property type="match status" value="1"/>
</dbReference>
<dbReference type="AlphaFoldDB" id="A0A4Y7JHX3"/>
<reference evidence="2 3" key="1">
    <citation type="journal article" date="2018" name="Science">
        <title>The opium poppy genome and morphinan production.</title>
        <authorList>
            <person name="Guo L."/>
            <person name="Winzer T."/>
            <person name="Yang X."/>
            <person name="Li Y."/>
            <person name="Ning Z."/>
            <person name="He Z."/>
            <person name="Teodor R."/>
            <person name="Lu Y."/>
            <person name="Bowser T.A."/>
            <person name="Graham I.A."/>
            <person name="Ye K."/>
        </authorList>
    </citation>
    <scope>NUCLEOTIDE SEQUENCE [LARGE SCALE GENOMIC DNA]</scope>
    <source>
        <strain evidence="3">cv. HN1</strain>
        <tissue evidence="2">Leaves</tissue>
    </source>
</reference>
<dbReference type="EMBL" id="CM010718">
    <property type="protein sequence ID" value="RZC59398.1"/>
    <property type="molecule type" value="Genomic_DNA"/>
</dbReference>
<dbReference type="Gramene" id="RZC59398">
    <property type="protein sequence ID" value="RZC59398"/>
    <property type="gene ID" value="C5167_006702"/>
</dbReference>
<dbReference type="GO" id="GO:0007165">
    <property type="term" value="P:signal transduction"/>
    <property type="evidence" value="ECO:0007669"/>
    <property type="project" value="TreeGrafter"/>
</dbReference>
<name>A0A4Y7JHX3_PAPSO</name>
<gene>
    <name evidence="2" type="ORF">C5167_006702</name>
</gene>
<feature type="domain" description="Protein kinase" evidence="1">
    <location>
        <begin position="1"/>
        <end position="144"/>
    </location>
</feature>
<dbReference type="InterPro" id="IPR011009">
    <property type="entry name" value="Kinase-like_dom_sf"/>
</dbReference>
<dbReference type="InterPro" id="IPR000719">
    <property type="entry name" value="Prot_kinase_dom"/>
</dbReference>